<feature type="compositionally biased region" description="Low complexity" evidence="9">
    <location>
        <begin position="1122"/>
        <end position="1133"/>
    </location>
</feature>
<feature type="region of interest" description="Disordered" evidence="9">
    <location>
        <begin position="997"/>
        <end position="1021"/>
    </location>
</feature>
<dbReference type="InterPro" id="IPR001650">
    <property type="entry name" value="Helicase_C-like"/>
</dbReference>
<evidence type="ECO:0000256" key="9">
    <source>
        <dbReference type="SAM" id="MobiDB-lite"/>
    </source>
</evidence>
<dbReference type="Pfam" id="PF00271">
    <property type="entry name" value="Helicase_C"/>
    <property type="match status" value="1"/>
</dbReference>
<dbReference type="Proteomes" id="UP000694888">
    <property type="component" value="Unplaced"/>
</dbReference>
<dbReference type="InterPro" id="IPR001876">
    <property type="entry name" value="Znf_RanBP2"/>
</dbReference>
<reference evidence="14" key="1">
    <citation type="submission" date="2025-08" db="UniProtKB">
        <authorList>
            <consortium name="RefSeq"/>
        </authorList>
    </citation>
    <scope>IDENTIFICATION</scope>
</reference>
<sequence>MKKAMDPSSCGPVHHNNDDNVEDQLLEPDPPPLSQPQVQEQGEKDCYADCPILKKLPTKLFKRLLPFQKRGVQFAVQKEGKFLLADEMGLGKTLQAISVALMYRSEWPVLIIVPSSLKFCWIEELEKWMPDILPKDINLVHTGTDASGIADSLITIITYGLLRHPSSTVLREAVTARKFKVIICDESHCLRNTKTLSYKTVVPLIKAAKRRILLSGTPALARPVELFPQIDAICPGKFGTFWQFTERYCDAHMVYYGKVRQRKVDGASNLEELQKRLEALLMIRREKSEVLTELPPKQRQRILFELKQSTMKTEILSTFANLKSQLCRGDKTVRKILHGQAASSEFPTQLDEEGSRRDDEGQKSDEASVSVFSEVSRLYRMSGQAKIGPVREYLEMLCENSKLKFLVFAYHHNMMDGIAQTLWDKNIKFVRIDGHTRAADRQACVSQFQTDPETRVAILSILAAGVGLTFTAAKLVVFAELYWTPGVMLQCEDRAHRIGQTSCLPVHYLVARGTMDEWVWAAVCKKTVVTSMALTGQSRRLEHAEGDNQQIEILSNASLWEPKEEQDLNISDLVQSQRDPDQSCILDFFSSPRQNSKTSAQAPKLQKPLPLQRHPLLKGDKFQKLRETGPLKSGKEQRCVGQSEADDRKSTCNTKNKKLLDVIVLSSEDEANVFKPVFKRRKKKQKSKLQKSKVKEKVALPALETRTANFQKENTAEVCAASNDEDTDSSLPDIPCIVKRKSEPTIVKQASGKEKCQGADVGAVFKSDTVIASDLGATSATSQMRGKSKHCSELGEGESRKVLVIRGCEEQTASGDDNSVIKEILNSHSTESLKSRVMTVDSHSTELSLSESIKSDSFTVAVGIELKTFSEEVQGPVAENVKDVAVCGDEWSCPACTLVNHIDRSRCEACNTSRQSIISTHKRSNETSIICPAEYSSPSKKRKLSSDSGKNEPDHFLSNSNSVRICGDMSVKDKADLSTTGHSFTQLRSQEVHMVNDGRKPCATTPPNTHAKAEEDSHIHKLKTSPPAWVQLNRCDSPDLFDDSGDSELLKDTSNKSGESSLASDNNVIDRDVGEMCKVFGDGNNLASRDISTVVSQEMYDSLGEAADGGSDPVEKELAPELSSPRSYLSSPSAERKLSLADNTTDCSANSQEQSLKFLSSDALIPQSDLTCKTKNYLPEANYLSCADTVTGTPSVCDKAYLTASSDQPTAESASSDPRSFHQVLKFSCSVHTGRIYVFDQEGTYLQANFLPVDVQVDNFSELPEELQHPLCKKLLQRFVGEWTELSDTKRRLLAKQGLVFSSPLHAYDLVKSGDKNKKRHLTKEDTLAAAQSAADALRGHVRVIGKRTTTLDTVSSDKVNEQAKGVAQAVVEDGTPVCLQCQKPYKNPLLSAETISNPKNAWQLRLCSYPCMDRYWILTHASYCRDQLFDIQRGVCQLCQLDAHSFITRLKCTKDLVVRAELLNKSPFRCLGSKQKKLIITQPSPGQFWQVDHIKPVWQGGGMCDLDNLRTLCTPCHLRVTRRQATQRANYRKLSKASSSGDISAFFQRT</sequence>
<dbReference type="PROSITE" id="PS51192">
    <property type="entry name" value="HELICASE_ATP_BIND_1"/>
    <property type="match status" value="1"/>
</dbReference>
<name>A0ABM0K1F3_APLCA</name>
<keyword evidence="14" id="KW-0255">Endonuclease</keyword>
<dbReference type="SMART" id="SM00507">
    <property type="entry name" value="HNHc"/>
    <property type="match status" value="1"/>
</dbReference>
<evidence type="ECO:0000313" key="13">
    <source>
        <dbReference type="Proteomes" id="UP000694888"/>
    </source>
</evidence>
<dbReference type="Gene3D" id="3.40.50.300">
    <property type="entry name" value="P-loop containing nucleotide triphosphate hydrolases"/>
    <property type="match status" value="1"/>
</dbReference>
<dbReference type="CDD" id="cd18010">
    <property type="entry name" value="DEXHc_HARP_SMARCAL1"/>
    <property type="match status" value="1"/>
</dbReference>
<dbReference type="SMART" id="SM00547">
    <property type="entry name" value="ZnF_RBZ"/>
    <property type="match status" value="1"/>
</dbReference>
<feature type="region of interest" description="Disordered" evidence="9">
    <location>
        <begin position="1"/>
        <end position="40"/>
    </location>
</feature>
<evidence type="ECO:0000256" key="5">
    <source>
        <dbReference type="ARBA" id="ARBA00022806"/>
    </source>
</evidence>
<dbReference type="SUPFAM" id="SSF90209">
    <property type="entry name" value="Ran binding protein zinc finger-like"/>
    <property type="match status" value="1"/>
</dbReference>
<dbReference type="SMART" id="SM00490">
    <property type="entry name" value="HELICc"/>
    <property type="match status" value="1"/>
</dbReference>
<feature type="region of interest" description="Disordered" evidence="9">
    <location>
        <begin position="938"/>
        <end position="961"/>
    </location>
</feature>
<feature type="compositionally biased region" description="Basic and acidic residues" evidence="9">
    <location>
        <begin position="353"/>
        <end position="366"/>
    </location>
</feature>
<feature type="region of interest" description="Disordered" evidence="9">
    <location>
        <begin position="345"/>
        <end position="368"/>
    </location>
</feature>
<keyword evidence="2" id="KW-0547">Nucleotide-binding</keyword>
<dbReference type="InterPro" id="IPR002711">
    <property type="entry name" value="HNH"/>
</dbReference>
<accession>A0ABM0K1F3</accession>
<evidence type="ECO:0000256" key="6">
    <source>
        <dbReference type="ARBA" id="ARBA00022833"/>
    </source>
</evidence>
<evidence type="ECO:0000313" key="14">
    <source>
        <dbReference type="RefSeq" id="XP_005106506.1"/>
    </source>
</evidence>
<dbReference type="InterPro" id="IPR014001">
    <property type="entry name" value="Helicase_ATP-bd"/>
</dbReference>
<dbReference type="PROSITE" id="PS01358">
    <property type="entry name" value="ZF_RANBP2_1"/>
    <property type="match status" value="1"/>
</dbReference>
<feature type="region of interest" description="Disordered" evidence="9">
    <location>
        <begin position="1043"/>
        <end position="1067"/>
    </location>
</feature>
<dbReference type="InterPro" id="IPR049730">
    <property type="entry name" value="SNF2/RAD54-like_C"/>
</dbReference>
<dbReference type="PROSITE" id="PS51194">
    <property type="entry name" value="HELICASE_CTER"/>
    <property type="match status" value="1"/>
</dbReference>
<dbReference type="CDD" id="cd00085">
    <property type="entry name" value="HNHc"/>
    <property type="match status" value="1"/>
</dbReference>
<feature type="compositionally biased region" description="Basic and acidic residues" evidence="9">
    <location>
        <begin position="617"/>
        <end position="638"/>
    </location>
</feature>
<evidence type="ECO:0000259" key="12">
    <source>
        <dbReference type="PROSITE" id="PS51194"/>
    </source>
</evidence>
<dbReference type="Pfam" id="PF01844">
    <property type="entry name" value="HNH"/>
    <property type="match status" value="1"/>
</dbReference>
<evidence type="ECO:0000256" key="2">
    <source>
        <dbReference type="ARBA" id="ARBA00022741"/>
    </source>
</evidence>
<keyword evidence="6" id="KW-0862">Zinc</keyword>
<evidence type="ECO:0000259" key="11">
    <source>
        <dbReference type="PROSITE" id="PS51192"/>
    </source>
</evidence>
<dbReference type="InterPro" id="IPR027417">
    <property type="entry name" value="P-loop_NTPase"/>
</dbReference>
<keyword evidence="3 8" id="KW-0863">Zinc-finger</keyword>
<dbReference type="RefSeq" id="XP_005106506.1">
    <property type="nucleotide sequence ID" value="XM_005106449.3"/>
</dbReference>
<evidence type="ECO:0000256" key="3">
    <source>
        <dbReference type="ARBA" id="ARBA00022771"/>
    </source>
</evidence>
<feature type="domain" description="Helicase C-terminal" evidence="12">
    <location>
        <begin position="389"/>
        <end position="555"/>
    </location>
</feature>
<proteinExistence type="predicted"/>
<feature type="compositionally biased region" description="Polar residues" evidence="9">
    <location>
        <begin position="1055"/>
        <end position="1067"/>
    </location>
</feature>
<dbReference type="InterPro" id="IPR003615">
    <property type="entry name" value="HNH_nuc"/>
</dbReference>
<dbReference type="GeneID" id="101850276"/>
<gene>
    <name evidence="14" type="primary">LOC101850276</name>
</gene>
<dbReference type="GO" id="GO:0004519">
    <property type="term" value="F:endonuclease activity"/>
    <property type="evidence" value="ECO:0007669"/>
    <property type="project" value="UniProtKB-KW"/>
</dbReference>
<dbReference type="Pfam" id="PF00176">
    <property type="entry name" value="SNF2-rel_dom"/>
    <property type="match status" value="1"/>
</dbReference>
<keyword evidence="14" id="KW-0540">Nuclease</keyword>
<dbReference type="InterPro" id="IPR036443">
    <property type="entry name" value="Znf_RanBP2_sf"/>
</dbReference>
<evidence type="ECO:0000256" key="7">
    <source>
        <dbReference type="ARBA" id="ARBA00022840"/>
    </source>
</evidence>
<feature type="region of interest" description="Disordered" evidence="9">
    <location>
        <begin position="593"/>
        <end position="650"/>
    </location>
</feature>
<dbReference type="Gene3D" id="2.30.30.380">
    <property type="entry name" value="Zn-finger domain of Sec23/24"/>
    <property type="match status" value="1"/>
</dbReference>
<dbReference type="Gene3D" id="1.10.30.50">
    <property type="match status" value="1"/>
</dbReference>
<dbReference type="CDD" id="cd18793">
    <property type="entry name" value="SF2_C_SNF"/>
    <property type="match status" value="1"/>
</dbReference>
<dbReference type="GO" id="GO:0004386">
    <property type="term" value="F:helicase activity"/>
    <property type="evidence" value="ECO:0007669"/>
    <property type="project" value="UniProtKB-KW"/>
</dbReference>
<evidence type="ECO:0000256" key="8">
    <source>
        <dbReference type="PROSITE-ProRule" id="PRU00322"/>
    </source>
</evidence>
<evidence type="ECO:0000259" key="10">
    <source>
        <dbReference type="PROSITE" id="PS50199"/>
    </source>
</evidence>
<keyword evidence="13" id="KW-1185">Reference proteome</keyword>
<organism evidence="13 14">
    <name type="scientific">Aplysia californica</name>
    <name type="common">California sea hare</name>
    <dbReference type="NCBI Taxonomy" id="6500"/>
    <lineage>
        <taxon>Eukaryota</taxon>
        <taxon>Metazoa</taxon>
        <taxon>Spiralia</taxon>
        <taxon>Lophotrochozoa</taxon>
        <taxon>Mollusca</taxon>
        <taxon>Gastropoda</taxon>
        <taxon>Heterobranchia</taxon>
        <taxon>Euthyneura</taxon>
        <taxon>Tectipleura</taxon>
        <taxon>Aplysiida</taxon>
        <taxon>Aplysioidea</taxon>
        <taxon>Aplysiidae</taxon>
        <taxon>Aplysia</taxon>
    </lineage>
</organism>
<dbReference type="PANTHER" id="PTHR45766">
    <property type="entry name" value="DNA ANNEALING HELICASE AND ENDONUCLEASE ZRANB3 FAMILY MEMBER"/>
    <property type="match status" value="1"/>
</dbReference>
<dbReference type="PROSITE" id="PS50199">
    <property type="entry name" value="ZF_RANBP2_2"/>
    <property type="match status" value="1"/>
</dbReference>
<dbReference type="Gene3D" id="3.40.50.10810">
    <property type="entry name" value="Tandem AAA-ATPase domain"/>
    <property type="match status" value="1"/>
</dbReference>
<keyword evidence="4" id="KW-0378">Hydrolase</keyword>
<feature type="domain" description="Helicase ATP-binding" evidence="11">
    <location>
        <begin position="73"/>
        <end position="236"/>
    </location>
</feature>
<feature type="region of interest" description="Disordered" evidence="9">
    <location>
        <begin position="1103"/>
        <end position="1141"/>
    </location>
</feature>
<dbReference type="PANTHER" id="PTHR45766:SF3">
    <property type="entry name" value="DNA ANNEALING HELICASE AND ENDONUCLEASE ZRANB3"/>
    <property type="match status" value="1"/>
</dbReference>
<dbReference type="SMART" id="SM00487">
    <property type="entry name" value="DEXDc"/>
    <property type="match status" value="1"/>
</dbReference>
<feature type="domain" description="RanBP2-type" evidence="10">
    <location>
        <begin position="886"/>
        <end position="916"/>
    </location>
</feature>
<keyword evidence="1" id="KW-0479">Metal-binding</keyword>
<dbReference type="InterPro" id="IPR000330">
    <property type="entry name" value="SNF2_N"/>
</dbReference>
<evidence type="ECO:0000256" key="1">
    <source>
        <dbReference type="ARBA" id="ARBA00022723"/>
    </source>
</evidence>
<dbReference type="SUPFAM" id="SSF52540">
    <property type="entry name" value="P-loop containing nucleoside triphosphate hydrolases"/>
    <property type="match status" value="2"/>
</dbReference>
<keyword evidence="7" id="KW-0067">ATP-binding</keyword>
<keyword evidence="5 14" id="KW-0347">Helicase</keyword>
<dbReference type="InterPro" id="IPR038718">
    <property type="entry name" value="SNF2-like_sf"/>
</dbReference>
<evidence type="ECO:0000256" key="4">
    <source>
        <dbReference type="ARBA" id="ARBA00022801"/>
    </source>
</evidence>
<protein>
    <submittedName>
        <fullName evidence="14">DNA annealing helicase and endonuclease ZRANB3</fullName>
    </submittedName>
</protein>